<evidence type="ECO:0000313" key="3">
    <source>
        <dbReference type="Proteomes" id="UP000001317"/>
    </source>
</evidence>
<organism evidence="2 3">
    <name type="scientific">Shewanella halifaxensis (strain HAW-EB4)</name>
    <dbReference type="NCBI Taxonomy" id="458817"/>
    <lineage>
        <taxon>Bacteria</taxon>
        <taxon>Pseudomonadati</taxon>
        <taxon>Pseudomonadota</taxon>
        <taxon>Gammaproteobacteria</taxon>
        <taxon>Alteromonadales</taxon>
        <taxon>Shewanellaceae</taxon>
        <taxon>Shewanella</taxon>
    </lineage>
</organism>
<keyword evidence="1" id="KW-0472">Membrane</keyword>
<dbReference type="PROSITE" id="PS00409">
    <property type="entry name" value="PROKAR_NTER_METHYL"/>
    <property type="match status" value="1"/>
</dbReference>
<sequence>MKIVAKGFTLIELVVVIIVLGILAVIAAPRFISLSQDAHDASIKSAFGSFTSAVKLYHSCWLTSGKSGYQVDLACYGDGTLDSSVTGYPLGTDTSASKGGTVLQGEYCKEIWQGLLDNDEYTLVSHFGDPFVKGNDIVYWFAGSQLSSSSTYCYYNYIADNLVEGSENWQLKYYPGTGKTEVGKGVLTITP</sequence>
<dbReference type="InterPro" id="IPR045584">
    <property type="entry name" value="Pilin-like"/>
</dbReference>
<name>B0TIW7_SHEHH</name>
<proteinExistence type="predicted"/>
<dbReference type="eggNOG" id="COG2165">
    <property type="taxonomic scope" value="Bacteria"/>
</dbReference>
<accession>B0TIW7</accession>
<dbReference type="KEGG" id="shl:Shal_2343"/>
<dbReference type="AlphaFoldDB" id="B0TIW7"/>
<dbReference type="PANTHER" id="PTHR30093">
    <property type="entry name" value="GENERAL SECRETION PATHWAY PROTEIN G"/>
    <property type="match status" value="1"/>
</dbReference>
<keyword evidence="1" id="KW-1133">Transmembrane helix</keyword>
<dbReference type="OrthoDB" id="6197717at2"/>
<dbReference type="SUPFAM" id="SSF54523">
    <property type="entry name" value="Pili subunits"/>
    <property type="match status" value="1"/>
</dbReference>
<evidence type="ECO:0000256" key="1">
    <source>
        <dbReference type="SAM" id="Phobius"/>
    </source>
</evidence>
<dbReference type="HOGENOM" id="CLU_098637_0_1_6"/>
<reference evidence="2" key="1">
    <citation type="submission" date="2008-01" db="EMBL/GenBank/DDBJ databases">
        <title>Complete sequence of Shewanella halifaxensis HAW-EB4.</title>
        <authorList>
            <consortium name="US DOE Joint Genome Institute"/>
            <person name="Copeland A."/>
            <person name="Lucas S."/>
            <person name="Lapidus A."/>
            <person name="Glavina del Rio T."/>
            <person name="Dalin E."/>
            <person name="Tice H."/>
            <person name="Bruce D."/>
            <person name="Goodwin L."/>
            <person name="Pitluck S."/>
            <person name="Sims D."/>
            <person name="Brettin T."/>
            <person name="Detter J.C."/>
            <person name="Han C."/>
            <person name="Kuske C.R."/>
            <person name="Schmutz J."/>
            <person name="Larimer F."/>
            <person name="Land M."/>
            <person name="Hauser L."/>
            <person name="Kyrpides N."/>
            <person name="Kim E."/>
            <person name="Zhao J.-S."/>
            <person name="Richardson P."/>
        </authorList>
    </citation>
    <scope>NUCLEOTIDE SEQUENCE [LARGE SCALE GENOMIC DNA]</scope>
    <source>
        <strain evidence="2">HAW-EB4</strain>
    </source>
</reference>
<gene>
    <name evidence="2" type="ordered locus">Shal_2343</name>
</gene>
<dbReference type="STRING" id="458817.Shal_2343"/>
<protein>
    <submittedName>
        <fullName evidence="2">Methylation site containing protein</fullName>
    </submittedName>
</protein>
<evidence type="ECO:0000313" key="2">
    <source>
        <dbReference type="EMBL" id="ABZ76902.1"/>
    </source>
</evidence>
<dbReference type="Pfam" id="PF07963">
    <property type="entry name" value="N_methyl"/>
    <property type="match status" value="1"/>
</dbReference>
<dbReference type="EMBL" id="CP000931">
    <property type="protein sequence ID" value="ABZ76902.1"/>
    <property type="molecule type" value="Genomic_DNA"/>
</dbReference>
<dbReference type="InterPro" id="IPR012902">
    <property type="entry name" value="N_methyl_site"/>
</dbReference>
<dbReference type="NCBIfam" id="TIGR02532">
    <property type="entry name" value="IV_pilin_GFxxxE"/>
    <property type="match status" value="1"/>
</dbReference>
<dbReference type="RefSeq" id="WP_012277431.1">
    <property type="nucleotide sequence ID" value="NC_010334.1"/>
</dbReference>
<keyword evidence="3" id="KW-1185">Reference proteome</keyword>
<dbReference type="Proteomes" id="UP000001317">
    <property type="component" value="Chromosome"/>
</dbReference>
<keyword evidence="1" id="KW-0812">Transmembrane</keyword>
<dbReference type="PANTHER" id="PTHR30093:SF7">
    <property type="entry name" value="MSHA MAJOR PILIN SUBUNIT MSHA"/>
    <property type="match status" value="1"/>
</dbReference>
<dbReference type="Gene3D" id="3.30.700.10">
    <property type="entry name" value="Glycoprotein, Type 4 Pilin"/>
    <property type="match status" value="1"/>
</dbReference>
<feature type="transmembrane region" description="Helical" evidence="1">
    <location>
        <begin position="7"/>
        <end position="28"/>
    </location>
</feature>